<evidence type="ECO:0000313" key="3">
    <source>
        <dbReference type="EMBL" id="EET01853.1"/>
    </source>
</evidence>
<evidence type="ECO:0000313" key="4">
    <source>
        <dbReference type="Proteomes" id="UP000002488"/>
    </source>
</evidence>
<dbReference type="Proteomes" id="UP000002488">
    <property type="component" value="Unassembled WGS sequence"/>
</dbReference>
<feature type="transmembrane region" description="Helical" evidence="2">
    <location>
        <begin position="110"/>
        <end position="136"/>
    </location>
</feature>
<sequence length="143" mass="15362">MTADEREALLLTTDASETTRSAPIYGAESHASPGEIPLQERASPWPNTGSLIHWSPTIELTKKSEYVLQPGTPLCTLLFVTGCLIPPLLWLVGPILSVSSAVHPDVRTRFFYATVASLALTSLLALAALVTSLVLYKQASSLE</sequence>
<dbReference type="EMBL" id="ACGJ01001055">
    <property type="protein sequence ID" value="EET01853.1"/>
    <property type="molecule type" value="Genomic_DNA"/>
</dbReference>
<keyword evidence="2" id="KW-0472">Membrane</keyword>
<dbReference type="OMA" id="ASPWPNT"/>
<comment type="caution">
    <text evidence="3">The sequence shown here is derived from an EMBL/GenBank/DDBJ whole genome shotgun (WGS) entry which is preliminary data.</text>
</comment>
<keyword evidence="2" id="KW-0812">Transmembrane</keyword>
<keyword evidence="2" id="KW-1133">Transmembrane helix</keyword>
<name>C6LQ61_GIAIB</name>
<proteinExistence type="predicted"/>
<evidence type="ECO:0000256" key="1">
    <source>
        <dbReference type="SAM" id="MobiDB-lite"/>
    </source>
</evidence>
<feature type="transmembrane region" description="Helical" evidence="2">
    <location>
        <begin position="71"/>
        <end position="90"/>
    </location>
</feature>
<protein>
    <submittedName>
        <fullName evidence="3">Uncharacterized protein</fullName>
    </submittedName>
</protein>
<organism evidence="3 4">
    <name type="scientific">Giardia intestinalis (strain ATCC 50581 / GS clone H7)</name>
    <name type="common">Giardia lamblia</name>
    <dbReference type="NCBI Taxonomy" id="598745"/>
    <lineage>
        <taxon>Eukaryota</taxon>
        <taxon>Metamonada</taxon>
        <taxon>Diplomonadida</taxon>
        <taxon>Hexamitidae</taxon>
        <taxon>Giardiinae</taxon>
        <taxon>Giardia</taxon>
    </lineage>
</organism>
<feature type="region of interest" description="Disordered" evidence="1">
    <location>
        <begin position="22"/>
        <end position="42"/>
    </location>
</feature>
<dbReference type="AlphaFoldDB" id="C6LQ61"/>
<evidence type="ECO:0000256" key="2">
    <source>
        <dbReference type="SAM" id="Phobius"/>
    </source>
</evidence>
<dbReference type="VEuPathDB" id="GiardiaDB:GL50581_883"/>
<dbReference type="OrthoDB" id="10286355at2759"/>
<reference evidence="3 4" key="1">
    <citation type="journal article" date="2009" name="PLoS Pathog.">
        <title>Draft genome sequencing of giardia intestinalis assemblage B isolate GS: is human giardiasis caused by two different species?</title>
        <authorList>
            <person name="Franzen O."/>
            <person name="Jerlstrom-Hultqvist J."/>
            <person name="Castro E."/>
            <person name="Sherwood E."/>
            <person name="Ankarklev J."/>
            <person name="Reiner D.S."/>
            <person name="Palm D."/>
            <person name="Andersson J.O."/>
            <person name="Andersson B."/>
            <person name="Svard S.G."/>
        </authorList>
    </citation>
    <scope>NUCLEOTIDE SEQUENCE [LARGE SCALE GENOMIC DNA]</scope>
    <source>
        <strain evidence="4">ATCC 50581 / GS clone H7</strain>
    </source>
</reference>
<accession>C6LQ61</accession>
<gene>
    <name evidence="3" type="ORF">GL50581_883</name>
</gene>